<protein>
    <submittedName>
        <fullName evidence="2">Uncharacterized protein</fullName>
    </submittedName>
</protein>
<evidence type="ECO:0000256" key="1">
    <source>
        <dbReference type="SAM" id="MobiDB-lite"/>
    </source>
</evidence>
<feature type="compositionally biased region" description="Polar residues" evidence="1">
    <location>
        <begin position="47"/>
        <end position="62"/>
    </location>
</feature>
<reference evidence="2" key="1">
    <citation type="submission" date="2014-12" db="EMBL/GenBank/DDBJ databases">
        <title>Insight into the proteome of Arion vulgaris.</title>
        <authorList>
            <person name="Aradska J."/>
            <person name="Bulat T."/>
            <person name="Smidak R."/>
            <person name="Sarate P."/>
            <person name="Gangsoo J."/>
            <person name="Sialana F."/>
            <person name="Bilban M."/>
            <person name="Lubec G."/>
        </authorList>
    </citation>
    <scope>NUCLEOTIDE SEQUENCE</scope>
    <source>
        <tissue evidence="2">Skin</tissue>
    </source>
</reference>
<name>A0A0B6YNA1_9EUPU</name>
<feature type="compositionally biased region" description="Polar residues" evidence="1">
    <location>
        <begin position="29"/>
        <end position="38"/>
    </location>
</feature>
<feature type="compositionally biased region" description="Polar residues" evidence="1">
    <location>
        <begin position="88"/>
        <end position="100"/>
    </location>
</feature>
<evidence type="ECO:0000313" key="2">
    <source>
        <dbReference type="EMBL" id="CEK57647.1"/>
    </source>
</evidence>
<gene>
    <name evidence="2" type="primary">ORF30735</name>
</gene>
<accession>A0A0B6YNA1</accession>
<feature type="non-terminal residue" evidence="2">
    <location>
        <position position="1"/>
    </location>
</feature>
<dbReference type="EMBL" id="HACG01010782">
    <property type="protein sequence ID" value="CEK57647.1"/>
    <property type="molecule type" value="Transcribed_RNA"/>
</dbReference>
<sequence length="132" mass="13995">QIKGRTFNLTSGKIIPTTDTYKYHMQIQEDGSANSLSRSPKDKIQRNGPNTLKETVRPTNQDAEPPAPSTPTGKTAGEVKARLASEALSASPTVALTPSMSAHDKQKEIGSTLPNPNVTAEHSVVGDADGRS</sequence>
<feature type="region of interest" description="Disordered" evidence="1">
    <location>
        <begin position="28"/>
        <end position="132"/>
    </location>
</feature>
<dbReference type="AlphaFoldDB" id="A0A0B6YNA1"/>
<organism evidence="2">
    <name type="scientific">Arion vulgaris</name>
    <dbReference type="NCBI Taxonomy" id="1028688"/>
    <lineage>
        <taxon>Eukaryota</taxon>
        <taxon>Metazoa</taxon>
        <taxon>Spiralia</taxon>
        <taxon>Lophotrochozoa</taxon>
        <taxon>Mollusca</taxon>
        <taxon>Gastropoda</taxon>
        <taxon>Heterobranchia</taxon>
        <taxon>Euthyneura</taxon>
        <taxon>Panpulmonata</taxon>
        <taxon>Eupulmonata</taxon>
        <taxon>Stylommatophora</taxon>
        <taxon>Helicina</taxon>
        <taxon>Arionoidea</taxon>
        <taxon>Arionidae</taxon>
        <taxon>Arion</taxon>
    </lineage>
</organism>
<proteinExistence type="predicted"/>